<dbReference type="Gene3D" id="3.30.70.360">
    <property type="match status" value="1"/>
</dbReference>
<proteinExistence type="predicted"/>
<dbReference type="SUPFAM" id="SSF55031">
    <property type="entry name" value="Bacterial exopeptidase dimerisation domain"/>
    <property type="match status" value="1"/>
</dbReference>
<dbReference type="InterPro" id="IPR002933">
    <property type="entry name" value="Peptidase_M20"/>
</dbReference>
<evidence type="ECO:0000313" key="5">
    <source>
        <dbReference type="EMBL" id="QTX05913.1"/>
    </source>
</evidence>
<dbReference type="Pfam" id="PF01546">
    <property type="entry name" value="Peptidase_M20"/>
    <property type="match status" value="1"/>
</dbReference>
<name>A0A975FNW7_9MICO</name>
<dbReference type="InterPro" id="IPR011650">
    <property type="entry name" value="Peptidase_M20_dimer"/>
</dbReference>
<evidence type="ECO:0000256" key="3">
    <source>
        <dbReference type="PIRSR" id="PIRSR037238-1"/>
    </source>
</evidence>
<dbReference type="PANTHER" id="PTHR43808">
    <property type="entry name" value="ACETYLORNITHINE DEACETYLASE"/>
    <property type="match status" value="1"/>
</dbReference>
<feature type="active site" description="Proton acceptor" evidence="3">
    <location>
        <position position="178"/>
    </location>
</feature>
<keyword evidence="6" id="KW-1185">Reference proteome</keyword>
<dbReference type="GO" id="GO:0016787">
    <property type="term" value="F:hydrolase activity"/>
    <property type="evidence" value="ECO:0007669"/>
    <property type="project" value="UniProtKB-KW"/>
</dbReference>
<accession>A0A975FNW7</accession>
<evidence type="ECO:0000259" key="4">
    <source>
        <dbReference type="Pfam" id="PF07687"/>
    </source>
</evidence>
<gene>
    <name evidence="5" type="ORF">G127AT_06905</name>
</gene>
<evidence type="ECO:0000313" key="6">
    <source>
        <dbReference type="Proteomes" id="UP000671914"/>
    </source>
</evidence>
<keyword evidence="1" id="KW-0479">Metal-binding</keyword>
<dbReference type="PIRSF" id="PIRSF037238">
    <property type="entry name" value="Carboxypeptidase_G2"/>
    <property type="match status" value="1"/>
</dbReference>
<reference evidence="5" key="1">
    <citation type="submission" date="2021-03" db="EMBL/GenBank/DDBJ databases">
        <title>Agromyces archimandritus sp. nov., isolated from the cockroach Archimandrita tessellata.</title>
        <authorList>
            <person name="Guzman J."/>
            <person name="Ortuzar M."/>
            <person name="Poehlein A."/>
            <person name="Daniel R."/>
            <person name="Trujillo M."/>
            <person name="Vilcinskas A."/>
        </authorList>
    </citation>
    <scope>NUCLEOTIDE SEQUENCE</scope>
    <source>
        <strain evidence="5">G127AT</strain>
    </source>
</reference>
<organism evidence="5 6">
    <name type="scientific">Agromyces archimandritae</name>
    <dbReference type="NCBI Taxonomy" id="2781962"/>
    <lineage>
        <taxon>Bacteria</taxon>
        <taxon>Bacillati</taxon>
        <taxon>Actinomycetota</taxon>
        <taxon>Actinomycetes</taxon>
        <taxon>Micrococcales</taxon>
        <taxon>Microbacteriaceae</taxon>
        <taxon>Agromyces</taxon>
    </lineage>
</organism>
<dbReference type="SUPFAM" id="SSF53187">
    <property type="entry name" value="Zn-dependent exopeptidases"/>
    <property type="match status" value="1"/>
</dbReference>
<sequence>MICGTSLGGTVTPEEATTLAAAARPSAFERVRTLVGIESPTGDRAASERITALIADWFAPLGEVQRIEVEAGVHLVIDVPGVDAGAAAEGAAGSAGAAPDAGRAGASTEAPLLVVGHTDTVWPAGTLDGELPWSVDGDTVTGPGVFDMKSGIVVALTALELLADRPRRPVRLVLNCDEEIGSPSSAELVVAEARRASAVIAFESPHPDGALKVGRAGSTRVRLAVHGRSAHAALDPEAGISAIDELVDQLLAVRRIVDDTHAAGGRVLCNIGTITGGTRANVVPDEAAAEIGLRFFDGDTEERVLTALAGLTPVRAGARLDVETLSRRPAWAATDADRALLTGLEACASALGHPLGGRPAAGAGDANLTGAAGVPTVDGLGPRGGGAHAPGEHMSLASFEERIALVTLLFAR</sequence>
<dbReference type="EMBL" id="CP071696">
    <property type="protein sequence ID" value="QTX05913.1"/>
    <property type="molecule type" value="Genomic_DNA"/>
</dbReference>
<dbReference type="Pfam" id="PF07687">
    <property type="entry name" value="M20_dimer"/>
    <property type="match status" value="1"/>
</dbReference>
<dbReference type="AlphaFoldDB" id="A0A975FNW7"/>
<dbReference type="InterPro" id="IPR036264">
    <property type="entry name" value="Bact_exopeptidase_dim_dom"/>
</dbReference>
<protein>
    <submittedName>
        <fullName evidence="5">M20/M25/M40 family metallo-hydrolase</fullName>
    </submittedName>
</protein>
<feature type="domain" description="Peptidase M20 dimerisation" evidence="4">
    <location>
        <begin position="213"/>
        <end position="309"/>
    </location>
</feature>
<dbReference type="Proteomes" id="UP000671914">
    <property type="component" value="Chromosome"/>
</dbReference>
<dbReference type="PANTHER" id="PTHR43808:SF9">
    <property type="entry name" value="BLL0789 PROTEIN"/>
    <property type="match status" value="1"/>
</dbReference>
<evidence type="ECO:0000256" key="1">
    <source>
        <dbReference type="ARBA" id="ARBA00022723"/>
    </source>
</evidence>
<feature type="active site" evidence="3">
    <location>
        <position position="119"/>
    </location>
</feature>
<evidence type="ECO:0000256" key="2">
    <source>
        <dbReference type="ARBA" id="ARBA00022801"/>
    </source>
</evidence>
<dbReference type="GO" id="GO:0046872">
    <property type="term" value="F:metal ion binding"/>
    <property type="evidence" value="ECO:0007669"/>
    <property type="project" value="UniProtKB-KW"/>
</dbReference>
<dbReference type="Gene3D" id="3.40.630.10">
    <property type="entry name" value="Zn peptidases"/>
    <property type="match status" value="1"/>
</dbReference>
<dbReference type="InterPro" id="IPR050072">
    <property type="entry name" value="Peptidase_M20A"/>
</dbReference>
<dbReference type="KEGG" id="aarc:G127AT_06905"/>
<keyword evidence="2" id="KW-0378">Hydrolase</keyword>
<dbReference type="InterPro" id="IPR017150">
    <property type="entry name" value="Pept_M20_glutamate_carboxypep"/>
</dbReference>